<evidence type="ECO:0000256" key="5">
    <source>
        <dbReference type="ARBA" id="ARBA00022833"/>
    </source>
</evidence>
<feature type="region of interest" description="Disordered" evidence="11">
    <location>
        <begin position="1"/>
        <end position="127"/>
    </location>
</feature>
<dbReference type="EMBL" id="PGOL01001765">
    <property type="protein sequence ID" value="PKI54802.1"/>
    <property type="molecule type" value="Genomic_DNA"/>
</dbReference>
<feature type="compositionally biased region" description="Low complexity" evidence="11">
    <location>
        <begin position="49"/>
        <end position="58"/>
    </location>
</feature>
<reference evidence="13 15" key="3">
    <citation type="submission" date="2017-11" db="EMBL/GenBank/DDBJ databases">
        <title>De-novo sequencing of pomegranate (Punica granatum L.) genome.</title>
        <authorList>
            <person name="Akparov Z."/>
            <person name="Amiraslanov A."/>
            <person name="Hajiyeva S."/>
            <person name="Abbasov M."/>
            <person name="Kaur K."/>
            <person name="Hamwieh A."/>
            <person name="Solovyev V."/>
            <person name="Salamov A."/>
            <person name="Braich B."/>
            <person name="Kosarev P."/>
            <person name="Mahmoud A."/>
            <person name="Hajiyev E."/>
            <person name="Babayeva S."/>
            <person name="Izzatullayeva V."/>
            <person name="Mammadov A."/>
            <person name="Mammadov A."/>
            <person name="Sharifova S."/>
            <person name="Ojaghi J."/>
            <person name="Eynullazada K."/>
            <person name="Bayramov B."/>
            <person name="Abdulazimova A."/>
            <person name="Shahmuradov I."/>
        </authorList>
    </citation>
    <scope>NUCLEOTIDE SEQUENCE [LARGE SCALE GENOMIC DNA]</scope>
    <source>
        <strain evidence="13">AG2017</strain>
        <strain evidence="15">cv. AG2017</strain>
        <tissue evidence="13">Leaf</tissue>
    </source>
</reference>
<dbReference type="NCBIfam" id="TIGR01623">
    <property type="entry name" value="put_zinc_LRP1"/>
    <property type="match status" value="1"/>
</dbReference>
<accession>A0A218XVG5</accession>
<feature type="compositionally biased region" description="Low complexity" evidence="11">
    <location>
        <begin position="104"/>
        <end position="127"/>
    </location>
</feature>
<keyword evidence="5" id="KW-0862">Zinc</keyword>
<dbReference type="GO" id="GO:0009734">
    <property type="term" value="P:auxin-activated signaling pathway"/>
    <property type="evidence" value="ECO:0007669"/>
    <property type="project" value="UniProtKB-KW"/>
</dbReference>
<dbReference type="Proteomes" id="UP000233551">
    <property type="component" value="Unassembled WGS sequence"/>
</dbReference>
<dbReference type="OrthoDB" id="692274at2759"/>
<evidence type="ECO:0000313" key="14">
    <source>
        <dbReference type="Proteomes" id="UP000197138"/>
    </source>
</evidence>
<proteinExistence type="inferred from homology"/>
<evidence type="ECO:0000256" key="4">
    <source>
        <dbReference type="ARBA" id="ARBA00022723"/>
    </source>
</evidence>
<dbReference type="GeneID" id="116209965"/>
<dbReference type="InterPro" id="IPR007818">
    <property type="entry name" value="SHI"/>
</dbReference>
<evidence type="ECO:0000256" key="11">
    <source>
        <dbReference type="SAM" id="MobiDB-lite"/>
    </source>
</evidence>
<dbReference type="Proteomes" id="UP000197138">
    <property type="component" value="Unassembled WGS sequence"/>
</dbReference>
<dbReference type="GO" id="GO:0009851">
    <property type="term" value="P:auxin biosynthetic process"/>
    <property type="evidence" value="ECO:0007669"/>
    <property type="project" value="UniProtKB-KW"/>
</dbReference>
<dbReference type="PANTHER" id="PTHR31604">
    <property type="entry name" value="PROTEIN LATERAL ROOT PRIMORDIUM 1"/>
    <property type="match status" value="1"/>
</dbReference>
<organism evidence="12 14">
    <name type="scientific">Punica granatum</name>
    <name type="common">Pomegranate</name>
    <dbReference type="NCBI Taxonomy" id="22663"/>
    <lineage>
        <taxon>Eukaryota</taxon>
        <taxon>Viridiplantae</taxon>
        <taxon>Streptophyta</taxon>
        <taxon>Embryophyta</taxon>
        <taxon>Tracheophyta</taxon>
        <taxon>Spermatophyta</taxon>
        <taxon>Magnoliopsida</taxon>
        <taxon>eudicotyledons</taxon>
        <taxon>Gunneridae</taxon>
        <taxon>Pentapetalae</taxon>
        <taxon>rosids</taxon>
        <taxon>malvids</taxon>
        <taxon>Myrtales</taxon>
        <taxon>Lythraceae</taxon>
        <taxon>Punica</taxon>
    </lineage>
</organism>
<dbReference type="GO" id="GO:0046872">
    <property type="term" value="F:metal ion binding"/>
    <property type="evidence" value="ECO:0007669"/>
    <property type="project" value="UniProtKB-KW"/>
</dbReference>
<evidence type="ECO:0000256" key="10">
    <source>
        <dbReference type="ARBA" id="ARBA00023294"/>
    </source>
</evidence>
<dbReference type="GO" id="GO:0045893">
    <property type="term" value="P:positive regulation of DNA-templated transcription"/>
    <property type="evidence" value="ECO:0007669"/>
    <property type="project" value="TreeGrafter"/>
</dbReference>
<dbReference type="InterPro" id="IPR006511">
    <property type="entry name" value="SHI_C"/>
</dbReference>
<comment type="caution">
    <text evidence="12">The sequence shown here is derived from an EMBL/GenBank/DDBJ whole genome shotgun (WGS) entry which is preliminary data.</text>
</comment>
<sequence>MAGFFSLGGGGGCGGRPPSSDHTHRRPEDDDNPTPNPTETWFWPYGSRAAAAAAAQSHQQHEHEHEQWIQQQQGEGEGGFVTVRQEAAHQQQHHQVGWGPGPGPSSRPSWMNASDESSSRSTGSARGGVSCLDCGNQAKKDCAHTRCRTCCKSRGFHCPTHVKSTWVSAAKRRERHQQHFGALKHEHDPLHFRHGSGASSSGAGLLEPPKRVRENPSSGLLATTSAGLELGNFPAELTSTALFRCVRVSPTDDPQEHYAYQTAVTIGGHVFRGILYDRGPESTYVGGGESSSGGGSGSGVAAQPHNLVTVAATAAENSGMPPSATALYDPNSSIYTAAPLNPYMGTQFFPHQRS</sequence>
<dbReference type="PANTHER" id="PTHR31604:SF4">
    <property type="entry name" value="PROTEIN SHORT INTERNODES"/>
    <property type="match status" value="1"/>
</dbReference>
<evidence type="ECO:0000313" key="12">
    <source>
        <dbReference type="EMBL" id="OWM88850.1"/>
    </source>
</evidence>
<evidence type="ECO:0000313" key="15">
    <source>
        <dbReference type="Proteomes" id="UP000233551"/>
    </source>
</evidence>
<keyword evidence="4" id="KW-0479">Metal-binding</keyword>
<dbReference type="EMBL" id="MTKT01000785">
    <property type="protein sequence ID" value="OWM88850.1"/>
    <property type="molecule type" value="Genomic_DNA"/>
</dbReference>
<gene>
    <name evidence="12" type="ORF">CDL15_Pgr020804</name>
    <name evidence="13" type="ORF">CRG98_024816</name>
</gene>
<keyword evidence="8" id="KW-0010">Activator</keyword>
<reference evidence="12" key="2">
    <citation type="submission" date="2017-06" db="EMBL/GenBank/DDBJ databases">
        <title>The pomegranate genome and the genomics of punicalagin biosynthesis.</title>
        <authorList>
            <person name="Xu C."/>
        </authorList>
    </citation>
    <scope>NUCLEOTIDE SEQUENCE [LARGE SCALE GENOMIC DNA]</scope>
    <source>
        <tissue evidence="12">Fresh leaf</tissue>
    </source>
</reference>
<dbReference type="NCBIfam" id="TIGR01624">
    <property type="entry name" value="LRP1_Cterm"/>
    <property type="match status" value="1"/>
</dbReference>
<evidence type="ECO:0000313" key="13">
    <source>
        <dbReference type="EMBL" id="PKI54802.1"/>
    </source>
</evidence>
<feature type="compositionally biased region" description="Low complexity" evidence="11">
    <location>
        <begin position="195"/>
        <end position="204"/>
    </location>
</feature>
<keyword evidence="6" id="KW-0073">Auxin biosynthesis</keyword>
<feature type="region of interest" description="Disordered" evidence="11">
    <location>
        <begin position="193"/>
        <end position="218"/>
    </location>
</feature>
<dbReference type="AlphaFoldDB" id="A0A218XVG5"/>
<evidence type="ECO:0000256" key="2">
    <source>
        <dbReference type="ARBA" id="ARBA00006911"/>
    </source>
</evidence>
<dbReference type="InterPro" id="IPR006510">
    <property type="entry name" value="Znf_LRP1"/>
</dbReference>
<dbReference type="GO" id="GO:0005634">
    <property type="term" value="C:nucleus"/>
    <property type="evidence" value="ECO:0007669"/>
    <property type="project" value="UniProtKB-SubCell"/>
</dbReference>
<dbReference type="STRING" id="22663.A0A218XVG5"/>
<keyword evidence="9" id="KW-0539">Nucleus</keyword>
<evidence type="ECO:0000256" key="8">
    <source>
        <dbReference type="ARBA" id="ARBA00023159"/>
    </source>
</evidence>
<evidence type="ECO:0000256" key="6">
    <source>
        <dbReference type="ARBA" id="ARBA00023070"/>
    </source>
</evidence>
<keyword evidence="10" id="KW-0927">Auxin signaling pathway</keyword>
<reference evidence="14" key="1">
    <citation type="journal article" date="2017" name="Plant J.">
        <title>The pomegranate (Punica granatum L.) genome and the genomics of punicalagin biosynthesis.</title>
        <authorList>
            <person name="Qin G."/>
            <person name="Xu C."/>
            <person name="Ming R."/>
            <person name="Tang H."/>
            <person name="Guyot R."/>
            <person name="Kramer E.M."/>
            <person name="Hu Y."/>
            <person name="Yi X."/>
            <person name="Qi Y."/>
            <person name="Xu X."/>
            <person name="Gao Z."/>
            <person name="Pan H."/>
            <person name="Jian J."/>
            <person name="Tian Y."/>
            <person name="Yue Z."/>
            <person name="Xu Y."/>
        </authorList>
    </citation>
    <scope>NUCLEOTIDE SEQUENCE [LARGE SCALE GENOMIC DNA]</scope>
    <source>
        <strain evidence="14">cv. Dabenzi</strain>
    </source>
</reference>
<dbReference type="GO" id="GO:0003677">
    <property type="term" value="F:DNA binding"/>
    <property type="evidence" value="ECO:0007669"/>
    <property type="project" value="UniProtKB-KW"/>
</dbReference>
<feature type="compositionally biased region" description="Gly residues" evidence="11">
    <location>
        <begin position="1"/>
        <end position="15"/>
    </location>
</feature>
<comment type="subcellular location">
    <subcellularLocation>
        <location evidence="1">Nucleus</location>
    </subcellularLocation>
</comment>
<name>A0A218XVG5_PUNGR</name>
<keyword evidence="15" id="KW-1185">Reference proteome</keyword>
<keyword evidence="7" id="KW-0238">DNA-binding</keyword>
<evidence type="ECO:0000256" key="3">
    <source>
        <dbReference type="ARBA" id="ARBA00022473"/>
    </source>
</evidence>
<comment type="similarity">
    <text evidence="2">Belongs to the SHI protein family.</text>
</comment>
<evidence type="ECO:0000256" key="9">
    <source>
        <dbReference type="ARBA" id="ARBA00023242"/>
    </source>
</evidence>
<evidence type="ECO:0000256" key="1">
    <source>
        <dbReference type="ARBA" id="ARBA00004123"/>
    </source>
</evidence>
<keyword evidence="3" id="KW-0217">Developmental protein</keyword>
<evidence type="ECO:0000256" key="7">
    <source>
        <dbReference type="ARBA" id="ARBA00023125"/>
    </source>
</evidence>
<feature type="compositionally biased region" description="Basic and acidic residues" evidence="11">
    <location>
        <begin position="19"/>
        <end position="28"/>
    </location>
</feature>
<dbReference type="GO" id="GO:0003700">
    <property type="term" value="F:DNA-binding transcription factor activity"/>
    <property type="evidence" value="ECO:0007669"/>
    <property type="project" value="InterPro"/>
</dbReference>
<protein>
    <submittedName>
        <fullName evidence="12">Uncharacterized protein</fullName>
    </submittedName>
</protein>
<dbReference type="Pfam" id="PF05142">
    <property type="entry name" value="DUF702"/>
    <property type="match status" value="1"/>
</dbReference>